<dbReference type="AlphaFoldDB" id="A0A6A5W7T8"/>
<dbReference type="Proteomes" id="UP000799779">
    <property type="component" value="Unassembled WGS sequence"/>
</dbReference>
<dbReference type="EMBL" id="ML977619">
    <property type="protein sequence ID" value="KAF1996934.1"/>
    <property type="molecule type" value="Genomic_DNA"/>
</dbReference>
<feature type="compositionally biased region" description="Low complexity" evidence="1">
    <location>
        <begin position="1"/>
        <end position="19"/>
    </location>
</feature>
<keyword evidence="4" id="KW-1185">Reference proteome</keyword>
<keyword evidence="2" id="KW-0472">Membrane</keyword>
<gene>
    <name evidence="3" type="ORF">P154DRAFT_579417</name>
</gene>
<feature type="compositionally biased region" description="Basic residues" evidence="1">
    <location>
        <begin position="67"/>
        <end position="77"/>
    </location>
</feature>
<feature type="region of interest" description="Disordered" evidence="1">
    <location>
        <begin position="67"/>
        <end position="166"/>
    </location>
</feature>
<feature type="region of interest" description="Disordered" evidence="1">
    <location>
        <begin position="1"/>
        <end position="33"/>
    </location>
</feature>
<organism evidence="3 4">
    <name type="scientific">Amniculicola lignicola CBS 123094</name>
    <dbReference type="NCBI Taxonomy" id="1392246"/>
    <lineage>
        <taxon>Eukaryota</taxon>
        <taxon>Fungi</taxon>
        <taxon>Dikarya</taxon>
        <taxon>Ascomycota</taxon>
        <taxon>Pezizomycotina</taxon>
        <taxon>Dothideomycetes</taxon>
        <taxon>Pleosporomycetidae</taxon>
        <taxon>Pleosporales</taxon>
        <taxon>Amniculicolaceae</taxon>
        <taxon>Amniculicola</taxon>
    </lineage>
</organism>
<keyword evidence="2" id="KW-0812">Transmembrane</keyword>
<proteinExistence type="predicted"/>
<feature type="compositionally biased region" description="Basic and acidic residues" evidence="1">
    <location>
        <begin position="93"/>
        <end position="102"/>
    </location>
</feature>
<feature type="compositionally biased region" description="Polar residues" evidence="1">
    <location>
        <begin position="150"/>
        <end position="159"/>
    </location>
</feature>
<evidence type="ECO:0000313" key="4">
    <source>
        <dbReference type="Proteomes" id="UP000799779"/>
    </source>
</evidence>
<reference evidence="3" key="1">
    <citation type="journal article" date="2020" name="Stud. Mycol.">
        <title>101 Dothideomycetes genomes: a test case for predicting lifestyles and emergence of pathogens.</title>
        <authorList>
            <person name="Haridas S."/>
            <person name="Albert R."/>
            <person name="Binder M."/>
            <person name="Bloem J."/>
            <person name="Labutti K."/>
            <person name="Salamov A."/>
            <person name="Andreopoulos B."/>
            <person name="Baker S."/>
            <person name="Barry K."/>
            <person name="Bills G."/>
            <person name="Bluhm B."/>
            <person name="Cannon C."/>
            <person name="Castanera R."/>
            <person name="Culley D."/>
            <person name="Daum C."/>
            <person name="Ezra D."/>
            <person name="Gonzalez J."/>
            <person name="Henrissat B."/>
            <person name="Kuo A."/>
            <person name="Liang C."/>
            <person name="Lipzen A."/>
            <person name="Lutzoni F."/>
            <person name="Magnuson J."/>
            <person name="Mondo S."/>
            <person name="Nolan M."/>
            <person name="Ohm R."/>
            <person name="Pangilinan J."/>
            <person name="Park H.-J."/>
            <person name="Ramirez L."/>
            <person name="Alfaro M."/>
            <person name="Sun H."/>
            <person name="Tritt A."/>
            <person name="Yoshinaga Y."/>
            <person name="Zwiers L.-H."/>
            <person name="Turgeon B."/>
            <person name="Goodwin S."/>
            <person name="Spatafora J."/>
            <person name="Crous P."/>
            <person name="Grigoriev I."/>
        </authorList>
    </citation>
    <scope>NUCLEOTIDE SEQUENCE</scope>
    <source>
        <strain evidence="3">CBS 123094</strain>
    </source>
</reference>
<evidence type="ECO:0000256" key="1">
    <source>
        <dbReference type="SAM" id="MobiDB-lite"/>
    </source>
</evidence>
<accession>A0A6A5W7T8</accession>
<evidence type="ECO:0000313" key="3">
    <source>
        <dbReference type="EMBL" id="KAF1996934.1"/>
    </source>
</evidence>
<name>A0A6A5W7T8_9PLEO</name>
<feature type="compositionally biased region" description="Acidic residues" evidence="1">
    <location>
        <begin position="139"/>
        <end position="149"/>
    </location>
</feature>
<feature type="transmembrane region" description="Helical" evidence="2">
    <location>
        <begin position="41"/>
        <end position="63"/>
    </location>
</feature>
<sequence>MAPTATAATMASSPATQTPTPEPTKKTENNSSPSVAKAGQLMLIFAMLLIFLVIFCVTLHFWLQRRKRQQRGTRTKRSKDTIRRQSAPQTSELDSRERKVHELAGTIVCEIPGIPDPVPQELDAQDDAGLPEEGRTGEEGDVSNDDESDANSVQDSYRSTESEVAAATMGADDAFLADARDFAVYWSARL</sequence>
<evidence type="ECO:0000256" key="2">
    <source>
        <dbReference type="SAM" id="Phobius"/>
    </source>
</evidence>
<protein>
    <submittedName>
        <fullName evidence="3">Uncharacterized protein</fullName>
    </submittedName>
</protein>
<keyword evidence="2" id="KW-1133">Transmembrane helix</keyword>